<proteinExistence type="predicted"/>
<protein>
    <submittedName>
        <fullName evidence="2">Cyclic phosphodiesterase-like protein</fullName>
    </submittedName>
</protein>
<dbReference type="PANTHER" id="PTHR28141:SF1">
    <property type="entry name" value="2',3'-CYCLIC-NUCLEOTIDE 3'-PHOSPHODIESTERASE"/>
    <property type="match status" value="1"/>
</dbReference>
<dbReference type="AlphaFoldDB" id="A0A9K3PVZ8"/>
<dbReference type="Proteomes" id="UP000693970">
    <property type="component" value="Unassembled WGS sequence"/>
</dbReference>
<evidence type="ECO:0000256" key="1">
    <source>
        <dbReference type="SAM" id="MobiDB-lite"/>
    </source>
</evidence>
<sequence length="228" mass="25872">MASQMETISTTTTVSKHSQQRLPPNTQLSLWLVPPEPQRTTLQSEIDRLAKQYGGPTFPPHVTLMGRIEVTTLQEQQLVIDRLHSAIRRRQQQQQPGSIKCRFESFLTFPQCWNQALIAEMEQTPDLIELCDLVRQAVGQTQSGWKFPSPSNVPHLSLFYGTEDSVPAITDISTVLLPLSFDAHKMEVYRLQTGLEYVPTWERMATIDLCYHDDDNSNINCKNSIGSS</sequence>
<accession>A0A9K3PVZ8</accession>
<dbReference type="InterPro" id="IPR012386">
    <property type="entry name" value="Cyclic-nucl_3Pdiesterase"/>
</dbReference>
<dbReference type="GO" id="GO:0009187">
    <property type="term" value="P:cyclic nucleotide metabolic process"/>
    <property type="evidence" value="ECO:0007669"/>
    <property type="project" value="TreeGrafter"/>
</dbReference>
<organism evidence="2 3">
    <name type="scientific">Nitzschia inconspicua</name>
    <dbReference type="NCBI Taxonomy" id="303405"/>
    <lineage>
        <taxon>Eukaryota</taxon>
        <taxon>Sar</taxon>
        <taxon>Stramenopiles</taxon>
        <taxon>Ochrophyta</taxon>
        <taxon>Bacillariophyta</taxon>
        <taxon>Bacillariophyceae</taxon>
        <taxon>Bacillariophycidae</taxon>
        <taxon>Bacillariales</taxon>
        <taxon>Bacillariaceae</taxon>
        <taxon>Nitzschia</taxon>
    </lineage>
</organism>
<dbReference type="OrthoDB" id="514292at2759"/>
<comment type="caution">
    <text evidence="2">The sequence shown here is derived from an EMBL/GenBank/DDBJ whole genome shotgun (WGS) entry which is preliminary data.</text>
</comment>
<reference evidence="2" key="1">
    <citation type="journal article" date="2021" name="Sci. Rep.">
        <title>Diploid genomic architecture of Nitzschia inconspicua, an elite biomass production diatom.</title>
        <authorList>
            <person name="Oliver A."/>
            <person name="Podell S."/>
            <person name="Pinowska A."/>
            <person name="Traller J.C."/>
            <person name="Smith S.R."/>
            <person name="McClure R."/>
            <person name="Beliaev A."/>
            <person name="Bohutskyi P."/>
            <person name="Hill E.A."/>
            <person name="Rabines A."/>
            <person name="Zheng H."/>
            <person name="Allen L.Z."/>
            <person name="Kuo A."/>
            <person name="Grigoriev I.V."/>
            <person name="Allen A.E."/>
            <person name="Hazlebeck D."/>
            <person name="Allen E.E."/>
        </authorList>
    </citation>
    <scope>NUCLEOTIDE SEQUENCE</scope>
    <source>
        <strain evidence="2">Hildebrandi</strain>
    </source>
</reference>
<gene>
    <name evidence="2" type="ORF">IV203_036671</name>
</gene>
<evidence type="ECO:0000313" key="3">
    <source>
        <dbReference type="Proteomes" id="UP000693970"/>
    </source>
</evidence>
<reference evidence="2" key="2">
    <citation type="submission" date="2021-04" db="EMBL/GenBank/DDBJ databases">
        <authorList>
            <person name="Podell S."/>
        </authorList>
    </citation>
    <scope>NUCLEOTIDE SEQUENCE</scope>
    <source>
        <strain evidence="2">Hildebrandi</strain>
    </source>
</reference>
<evidence type="ECO:0000313" key="2">
    <source>
        <dbReference type="EMBL" id="KAG7361570.1"/>
    </source>
</evidence>
<dbReference type="EMBL" id="JAGRRH010000013">
    <property type="protein sequence ID" value="KAG7361570.1"/>
    <property type="molecule type" value="Genomic_DNA"/>
</dbReference>
<dbReference type="PANTHER" id="PTHR28141">
    <property type="entry name" value="2',3'-CYCLIC-NUCLEOTIDE 3'-PHOSPHODIESTERASE"/>
    <property type="match status" value="1"/>
</dbReference>
<name>A0A9K3PVZ8_9STRA</name>
<feature type="region of interest" description="Disordered" evidence="1">
    <location>
        <begin position="1"/>
        <end position="27"/>
    </location>
</feature>
<keyword evidence="3" id="KW-1185">Reference proteome</keyword>
<dbReference type="Pfam" id="PF07823">
    <property type="entry name" value="CPDase"/>
    <property type="match status" value="1"/>
</dbReference>
<dbReference type="GO" id="GO:0004113">
    <property type="term" value="F:2',3'-cyclic-nucleotide 3'-phosphodiesterase activity"/>
    <property type="evidence" value="ECO:0007669"/>
    <property type="project" value="TreeGrafter"/>
</dbReference>